<name>A0A4R5MJA2_9SPHI</name>
<comment type="caution">
    <text evidence="1">The sequence shown here is derived from an EMBL/GenBank/DDBJ whole genome shotgun (WGS) entry which is preliminary data.</text>
</comment>
<dbReference type="AlphaFoldDB" id="A0A4R5MJA2"/>
<reference evidence="1 2" key="1">
    <citation type="submission" date="2019-02" db="EMBL/GenBank/DDBJ databases">
        <title>Pedobacter sp. nov., a novel speices isolated from soil of pinguins habitat in Antarcitica.</title>
        <authorList>
            <person name="He R.-H."/>
        </authorList>
    </citation>
    <scope>NUCLEOTIDE SEQUENCE [LARGE SCALE GENOMIC DNA]</scope>
    <source>
        <strain evidence="1 2">E01020</strain>
    </source>
</reference>
<dbReference type="OrthoDB" id="744826at2"/>
<keyword evidence="2" id="KW-1185">Reference proteome</keyword>
<dbReference type="Proteomes" id="UP000295668">
    <property type="component" value="Unassembled WGS sequence"/>
</dbReference>
<dbReference type="EMBL" id="SJCY01000009">
    <property type="protein sequence ID" value="TDG35618.1"/>
    <property type="molecule type" value="Genomic_DNA"/>
</dbReference>
<sequence length="326" mass="38027">MNIYKRNIILIATLILCFVLTIVYGYGFRNFIKQPKLPAAYTRYKSIDSGASSQHYEVKHLLNGEANEIYFENPIGIKNAVIIHVNSTNSDKPANIYYKIDQNGNLADSLIYSQNEYATSFQKGYLVHQDYYRSWALDGDTAKHKYIPINYDLKLDSVARKNEFFKLNANATVSKFISHDYLWDNDDRKSEAKIDKFLFLIKDKWYALYGANLKDYNEQEINEPDTLQNQLKGEQILGKADNIIQVNYFHKSLRELTDGKIWWFGTGYINLKVGLENIEIKHEMRYYEDTKTFSYLGLKLYEDPNHKFKLLSNGGAIFYVIKPKSK</sequence>
<organism evidence="1 2">
    <name type="scientific">Pedobacter changchengzhani</name>
    <dbReference type="NCBI Taxonomy" id="2529274"/>
    <lineage>
        <taxon>Bacteria</taxon>
        <taxon>Pseudomonadati</taxon>
        <taxon>Bacteroidota</taxon>
        <taxon>Sphingobacteriia</taxon>
        <taxon>Sphingobacteriales</taxon>
        <taxon>Sphingobacteriaceae</taxon>
        <taxon>Pedobacter</taxon>
    </lineage>
</organism>
<proteinExistence type="predicted"/>
<accession>A0A4R5MJA2</accession>
<protein>
    <submittedName>
        <fullName evidence="1">Uncharacterized protein</fullName>
    </submittedName>
</protein>
<evidence type="ECO:0000313" key="2">
    <source>
        <dbReference type="Proteomes" id="UP000295668"/>
    </source>
</evidence>
<dbReference type="RefSeq" id="WP_133263228.1">
    <property type="nucleotide sequence ID" value="NZ_SJCY01000009.1"/>
</dbReference>
<evidence type="ECO:0000313" key="1">
    <source>
        <dbReference type="EMBL" id="TDG35618.1"/>
    </source>
</evidence>
<gene>
    <name evidence="1" type="ORF">EZJ43_13445</name>
</gene>